<dbReference type="PANTHER" id="PTHR47219:SF20">
    <property type="entry name" value="TBC1 DOMAIN FAMILY MEMBER 2B"/>
    <property type="match status" value="1"/>
</dbReference>
<dbReference type="Gene3D" id="1.10.8.270">
    <property type="entry name" value="putative rabgap domain of human tbc1 domain family member 14 like domains"/>
    <property type="match status" value="1"/>
</dbReference>
<dbReference type="SMART" id="SM00164">
    <property type="entry name" value="TBC"/>
    <property type="match status" value="1"/>
</dbReference>
<dbReference type="Proteomes" id="UP001289374">
    <property type="component" value="Unassembled WGS sequence"/>
</dbReference>
<feature type="compositionally biased region" description="Polar residues" evidence="2">
    <location>
        <begin position="733"/>
        <end position="757"/>
    </location>
</feature>
<dbReference type="FunFam" id="1.10.8.270:FF:000018">
    <property type="entry name" value="Ypt/Rab-GAP domain of gyp1p superfamily protein"/>
    <property type="match status" value="1"/>
</dbReference>
<protein>
    <submittedName>
        <fullName evidence="4">TBC1 domain family member 9B</fullName>
    </submittedName>
</protein>
<dbReference type="InterPro" id="IPR050302">
    <property type="entry name" value="Rab_GAP_TBC_domain"/>
</dbReference>
<dbReference type="Gene3D" id="1.10.472.80">
    <property type="entry name" value="Ypt/Rab-GAP domain of gyp1p, domain 3"/>
    <property type="match status" value="1"/>
</dbReference>
<feature type="region of interest" description="Disordered" evidence="2">
    <location>
        <begin position="113"/>
        <end position="147"/>
    </location>
</feature>
<dbReference type="SUPFAM" id="SSF47923">
    <property type="entry name" value="Ypt/Rab-GAP domain of gyp1p"/>
    <property type="match status" value="2"/>
</dbReference>
<accession>A0AAE1X2C9</accession>
<dbReference type="InterPro" id="IPR035969">
    <property type="entry name" value="Rab-GAP_TBC_sf"/>
</dbReference>
<dbReference type="AlphaFoldDB" id="A0AAE1X2C9"/>
<feature type="domain" description="Rab-GAP TBC" evidence="3">
    <location>
        <begin position="267"/>
        <end position="476"/>
    </location>
</feature>
<reference evidence="4" key="2">
    <citation type="journal article" date="2024" name="Plant">
        <title>Genomic evolution and insights into agronomic trait innovations of Sesamum species.</title>
        <authorList>
            <person name="Miao H."/>
            <person name="Wang L."/>
            <person name="Qu L."/>
            <person name="Liu H."/>
            <person name="Sun Y."/>
            <person name="Le M."/>
            <person name="Wang Q."/>
            <person name="Wei S."/>
            <person name="Zheng Y."/>
            <person name="Lin W."/>
            <person name="Duan Y."/>
            <person name="Cao H."/>
            <person name="Xiong S."/>
            <person name="Wang X."/>
            <person name="Wei L."/>
            <person name="Li C."/>
            <person name="Ma Q."/>
            <person name="Ju M."/>
            <person name="Zhao R."/>
            <person name="Li G."/>
            <person name="Mu C."/>
            <person name="Tian Q."/>
            <person name="Mei H."/>
            <person name="Zhang T."/>
            <person name="Gao T."/>
            <person name="Zhang H."/>
        </authorList>
    </citation>
    <scope>NUCLEOTIDE SEQUENCE</scope>
    <source>
        <strain evidence="4">K16</strain>
    </source>
</reference>
<gene>
    <name evidence="4" type="ORF">Sango_0754200</name>
</gene>
<keyword evidence="1" id="KW-0175">Coiled coil</keyword>
<dbReference type="GO" id="GO:0031267">
    <property type="term" value="F:small GTPase binding"/>
    <property type="evidence" value="ECO:0007669"/>
    <property type="project" value="TreeGrafter"/>
</dbReference>
<dbReference type="GO" id="GO:0005096">
    <property type="term" value="F:GTPase activator activity"/>
    <property type="evidence" value="ECO:0007669"/>
    <property type="project" value="TreeGrafter"/>
</dbReference>
<evidence type="ECO:0000313" key="5">
    <source>
        <dbReference type="Proteomes" id="UP001289374"/>
    </source>
</evidence>
<name>A0AAE1X2C9_9LAMI</name>
<sequence length="866" mass="97127">MKAKGASAAVVLNPVPVISFDHKSCKGGTMLKPFYSEVVAINLSRQFLEADCMDAYGFAVRPQHVQRYREYANIYKEEEEERSDRWKEFLERQSKCGLVETNNAANLNFESANLTADDNSKNAGEPEDSNDKTNHESLKKENEVQSATDVKVHRVQIWTEIRPSLRAIEDMMSARVKKNASSIKNESDPGAGKPLPSIEEAKPGKGASEDDSEEEFYDLERAESDPIQDITSGDSVPAPTVGAAHHATDSESLPPWKEEMECLVQGGVPMALRGELWQAFVGVKARRVEKYYHNLLAPDNCVRSKNNELEDKIHESNPECAGVPEKWKGQIEKDLPRTFPGHPALDDDGRNALRRLLTAYARHNPSVGYCQAMNFFAGLLLLLMPEENAFWALMGILDDYFDGYYSEEMIESQVDQLVLEELVREKFPKLVLRVWDVLLYEGNRVMLFRTALALMELYGPALVTTKDAGDAVTLLQSLAGSTFDSSQLVLTACMGYQNVNEKRLQELRNKHRPAVKAALEERSKGFRVWRDSQVLASKLYNFKQAPDSTTVGIDKPEGTNADINDNVSHLDASSDNVNGPYMSLNGDMGVDPAKDLQEQAMWLKVELCKLLEENDLLSLEELEIALVEMVKQDNRRQLSARVEQLEREVSELRQLLIDKHEQENAMLQILMRVEQEQKVAEDARISAEQDAAAQRYAAQVLQEKYKGTTAALAEMEKRAVMAESMLEATLQYQSGQNKALSSPRSPQQSNQDTSQETPTRKISLLSRPFGLGWGERNKGKPTSVEEPNDEKSSYKGQNKSLDQEDANVHVAEEKENGARSLYIAQNLGYLSHGVLQQHLGVLKLLPGLGITQDSHDQRNHFARPLL</sequence>
<reference evidence="4" key="1">
    <citation type="submission" date="2020-06" db="EMBL/GenBank/DDBJ databases">
        <authorList>
            <person name="Li T."/>
            <person name="Hu X."/>
            <person name="Zhang T."/>
            <person name="Song X."/>
            <person name="Zhang H."/>
            <person name="Dai N."/>
            <person name="Sheng W."/>
            <person name="Hou X."/>
            <person name="Wei L."/>
        </authorList>
    </citation>
    <scope>NUCLEOTIDE SEQUENCE</scope>
    <source>
        <strain evidence="4">K16</strain>
        <tissue evidence="4">Leaf</tissue>
    </source>
</reference>
<dbReference type="PANTHER" id="PTHR47219">
    <property type="entry name" value="RAB GTPASE-ACTIVATING PROTEIN 1-LIKE"/>
    <property type="match status" value="1"/>
</dbReference>
<proteinExistence type="predicted"/>
<dbReference type="Pfam" id="PF00566">
    <property type="entry name" value="RabGAP-TBC"/>
    <property type="match status" value="1"/>
</dbReference>
<keyword evidence="5" id="KW-1185">Reference proteome</keyword>
<evidence type="ECO:0000259" key="3">
    <source>
        <dbReference type="PROSITE" id="PS50086"/>
    </source>
</evidence>
<comment type="caution">
    <text evidence="4">The sequence shown here is derived from an EMBL/GenBank/DDBJ whole genome shotgun (WGS) entry which is preliminary data.</text>
</comment>
<dbReference type="PROSITE" id="PS50086">
    <property type="entry name" value="TBC_RABGAP"/>
    <property type="match status" value="1"/>
</dbReference>
<evidence type="ECO:0000256" key="1">
    <source>
        <dbReference type="SAM" id="Coils"/>
    </source>
</evidence>
<organism evidence="4 5">
    <name type="scientific">Sesamum angolense</name>
    <dbReference type="NCBI Taxonomy" id="2727404"/>
    <lineage>
        <taxon>Eukaryota</taxon>
        <taxon>Viridiplantae</taxon>
        <taxon>Streptophyta</taxon>
        <taxon>Embryophyta</taxon>
        <taxon>Tracheophyta</taxon>
        <taxon>Spermatophyta</taxon>
        <taxon>Magnoliopsida</taxon>
        <taxon>eudicotyledons</taxon>
        <taxon>Gunneridae</taxon>
        <taxon>Pentapetalae</taxon>
        <taxon>asterids</taxon>
        <taxon>lamiids</taxon>
        <taxon>Lamiales</taxon>
        <taxon>Pedaliaceae</taxon>
        <taxon>Sesamum</taxon>
    </lineage>
</organism>
<evidence type="ECO:0000256" key="2">
    <source>
        <dbReference type="SAM" id="MobiDB-lite"/>
    </source>
</evidence>
<feature type="region of interest" description="Disordered" evidence="2">
    <location>
        <begin position="733"/>
        <end position="806"/>
    </location>
</feature>
<evidence type="ECO:0000313" key="4">
    <source>
        <dbReference type="EMBL" id="KAK4403856.1"/>
    </source>
</evidence>
<feature type="coiled-coil region" evidence="1">
    <location>
        <begin position="628"/>
        <end position="718"/>
    </location>
</feature>
<dbReference type="InterPro" id="IPR000195">
    <property type="entry name" value="Rab-GAP-TBC_dom"/>
</dbReference>
<dbReference type="EMBL" id="JACGWL010000004">
    <property type="protein sequence ID" value="KAK4403856.1"/>
    <property type="molecule type" value="Genomic_DNA"/>
</dbReference>
<feature type="compositionally biased region" description="Basic and acidic residues" evidence="2">
    <location>
        <begin position="129"/>
        <end position="143"/>
    </location>
</feature>
<feature type="region of interest" description="Disordered" evidence="2">
    <location>
        <begin position="179"/>
        <end position="253"/>
    </location>
</feature>